<reference evidence="2" key="1">
    <citation type="journal article" date="2023" name="Science">
        <title>Genome structures resolve the early diversification of teleost fishes.</title>
        <authorList>
            <person name="Parey E."/>
            <person name="Louis A."/>
            <person name="Montfort J."/>
            <person name="Bouchez O."/>
            <person name="Roques C."/>
            <person name="Iampietro C."/>
            <person name="Lluch J."/>
            <person name="Castinel A."/>
            <person name="Donnadieu C."/>
            <person name="Desvignes T."/>
            <person name="Floi Bucao C."/>
            <person name="Jouanno E."/>
            <person name="Wen M."/>
            <person name="Mejri S."/>
            <person name="Dirks R."/>
            <person name="Jansen H."/>
            <person name="Henkel C."/>
            <person name="Chen W.J."/>
            <person name="Zahm M."/>
            <person name="Cabau C."/>
            <person name="Klopp C."/>
            <person name="Thompson A.W."/>
            <person name="Robinson-Rechavi M."/>
            <person name="Braasch I."/>
            <person name="Lecointre G."/>
            <person name="Bobe J."/>
            <person name="Postlethwait J.H."/>
            <person name="Berthelot C."/>
            <person name="Roest Crollius H."/>
            <person name="Guiguen Y."/>
        </authorList>
    </citation>
    <scope>NUCLEOTIDE SEQUENCE</scope>
    <source>
        <strain evidence="2">NC1722</strain>
    </source>
</reference>
<keyword evidence="3" id="KW-1185">Reference proteome</keyword>
<proteinExistence type="predicted"/>
<gene>
    <name evidence="2" type="ORF">AAFF_G00401970</name>
</gene>
<evidence type="ECO:0000313" key="3">
    <source>
        <dbReference type="Proteomes" id="UP001221898"/>
    </source>
</evidence>
<dbReference type="EMBL" id="JAINUG010000008">
    <property type="protein sequence ID" value="KAJ8415640.1"/>
    <property type="molecule type" value="Genomic_DNA"/>
</dbReference>
<organism evidence="2 3">
    <name type="scientific">Aldrovandia affinis</name>
    <dbReference type="NCBI Taxonomy" id="143900"/>
    <lineage>
        <taxon>Eukaryota</taxon>
        <taxon>Metazoa</taxon>
        <taxon>Chordata</taxon>
        <taxon>Craniata</taxon>
        <taxon>Vertebrata</taxon>
        <taxon>Euteleostomi</taxon>
        <taxon>Actinopterygii</taxon>
        <taxon>Neopterygii</taxon>
        <taxon>Teleostei</taxon>
        <taxon>Notacanthiformes</taxon>
        <taxon>Halosauridae</taxon>
        <taxon>Aldrovandia</taxon>
    </lineage>
</organism>
<name>A0AAD7T781_9TELE</name>
<dbReference type="Proteomes" id="UP001221898">
    <property type="component" value="Unassembled WGS sequence"/>
</dbReference>
<accession>A0AAD7T781</accession>
<sequence>MVTGEERRSEESLRRRSESGSPGPDMACERSPQRTTGGCAAPTGCSLQFMIQLCMKRASTINSRWRGQVAEGPPGISRGGDQAGGVCLNALPSASAWVAGDVRQQASSQRAKMLQR</sequence>
<comment type="caution">
    <text evidence="2">The sequence shown here is derived from an EMBL/GenBank/DDBJ whole genome shotgun (WGS) entry which is preliminary data.</text>
</comment>
<evidence type="ECO:0000313" key="2">
    <source>
        <dbReference type="EMBL" id="KAJ8415640.1"/>
    </source>
</evidence>
<protein>
    <submittedName>
        <fullName evidence="2">Uncharacterized protein</fullName>
    </submittedName>
</protein>
<dbReference type="AlphaFoldDB" id="A0AAD7T781"/>
<feature type="compositionally biased region" description="Basic and acidic residues" evidence="1">
    <location>
        <begin position="1"/>
        <end position="18"/>
    </location>
</feature>
<feature type="region of interest" description="Disordered" evidence="1">
    <location>
        <begin position="1"/>
        <end position="37"/>
    </location>
</feature>
<evidence type="ECO:0000256" key="1">
    <source>
        <dbReference type="SAM" id="MobiDB-lite"/>
    </source>
</evidence>